<dbReference type="PANTHER" id="PTHR48070">
    <property type="entry name" value="ESTERASE OVCA2"/>
    <property type="match status" value="1"/>
</dbReference>
<dbReference type="GO" id="GO:0005737">
    <property type="term" value="C:cytoplasm"/>
    <property type="evidence" value="ECO:0007669"/>
    <property type="project" value="TreeGrafter"/>
</dbReference>
<dbReference type="Pfam" id="PF03959">
    <property type="entry name" value="FSH1"/>
    <property type="match status" value="1"/>
</dbReference>
<feature type="compositionally biased region" description="Basic and acidic residues" evidence="2">
    <location>
        <begin position="173"/>
        <end position="188"/>
    </location>
</feature>
<proteinExistence type="predicted"/>
<dbReference type="Proteomes" id="UP001302812">
    <property type="component" value="Unassembled WGS sequence"/>
</dbReference>
<evidence type="ECO:0000256" key="1">
    <source>
        <dbReference type="ARBA" id="ARBA00022801"/>
    </source>
</evidence>
<protein>
    <recommendedName>
        <fullName evidence="3">Serine hydrolase domain-containing protein</fullName>
    </recommendedName>
</protein>
<dbReference type="InterPro" id="IPR005645">
    <property type="entry name" value="FSH-like_dom"/>
</dbReference>
<dbReference type="PANTHER" id="PTHR48070:SF4">
    <property type="entry name" value="ESTERASE ALNB"/>
    <property type="match status" value="1"/>
</dbReference>
<keyword evidence="5" id="KW-1185">Reference proteome</keyword>
<dbReference type="EMBL" id="MU853357">
    <property type="protein sequence ID" value="KAK4109323.1"/>
    <property type="molecule type" value="Genomic_DNA"/>
</dbReference>
<dbReference type="AlphaFoldDB" id="A0AAN6QFQ5"/>
<organism evidence="4 5">
    <name type="scientific">Canariomyces notabilis</name>
    <dbReference type="NCBI Taxonomy" id="2074819"/>
    <lineage>
        <taxon>Eukaryota</taxon>
        <taxon>Fungi</taxon>
        <taxon>Dikarya</taxon>
        <taxon>Ascomycota</taxon>
        <taxon>Pezizomycotina</taxon>
        <taxon>Sordariomycetes</taxon>
        <taxon>Sordariomycetidae</taxon>
        <taxon>Sordariales</taxon>
        <taxon>Chaetomiaceae</taxon>
        <taxon>Canariomyces</taxon>
    </lineage>
</organism>
<dbReference type="SUPFAM" id="SSF53474">
    <property type="entry name" value="alpha/beta-Hydrolases"/>
    <property type="match status" value="1"/>
</dbReference>
<feature type="region of interest" description="Disordered" evidence="2">
    <location>
        <begin position="164"/>
        <end position="203"/>
    </location>
</feature>
<dbReference type="InterPro" id="IPR029058">
    <property type="entry name" value="AB_hydrolase_fold"/>
</dbReference>
<dbReference type="RefSeq" id="XP_064666893.1">
    <property type="nucleotide sequence ID" value="XM_064815909.1"/>
</dbReference>
<gene>
    <name evidence="4" type="ORF">N656DRAFT_783231</name>
</gene>
<accession>A0AAN6QFQ5</accession>
<comment type="caution">
    <text evidence="4">The sequence shown here is derived from an EMBL/GenBank/DDBJ whole genome shotgun (WGS) entry which is preliminary data.</text>
</comment>
<dbReference type="GO" id="GO:0005634">
    <property type="term" value="C:nucleus"/>
    <property type="evidence" value="ECO:0007669"/>
    <property type="project" value="TreeGrafter"/>
</dbReference>
<evidence type="ECO:0000313" key="4">
    <source>
        <dbReference type="EMBL" id="KAK4109323.1"/>
    </source>
</evidence>
<evidence type="ECO:0000313" key="5">
    <source>
        <dbReference type="Proteomes" id="UP001302812"/>
    </source>
</evidence>
<name>A0AAN6QFQ5_9PEZI</name>
<dbReference type="GO" id="GO:0016787">
    <property type="term" value="F:hydrolase activity"/>
    <property type="evidence" value="ECO:0007669"/>
    <property type="project" value="UniProtKB-KW"/>
</dbReference>
<sequence length="329" mass="36496">MKILCLHPWGTSGLIFEKQLATLTDMLGPTHEYVYINGHIPCARAQALPDFVKGPYYCWYEGLSTAQCQEAHDIIAETIKEEGPIDGVIGFSQGASLALSFILHHELHKPGVPCPFKFALFFCANLVISPDPKFNLDMVFKYSQDHKPADHGLRPAAKADDLDKMAREAQAAEGDHEGRGQNGDRHEIPAAVSGAKPNGPTKKRALLVHPDRKEALFDELTRLINEMLNNVPGQVDAERHSWPKDPKPEDFPRLMHPLTVRARVPIPSVHIIAEADPLMGHAEAAARLCDKEKTKLVYFMGGHRIPTAPTTLRTITSAVEWAMQKSQLM</sequence>
<reference evidence="4" key="1">
    <citation type="journal article" date="2023" name="Mol. Phylogenet. Evol.">
        <title>Genome-scale phylogeny and comparative genomics of the fungal order Sordariales.</title>
        <authorList>
            <person name="Hensen N."/>
            <person name="Bonometti L."/>
            <person name="Westerberg I."/>
            <person name="Brannstrom I.O."/>
            <person name="Guillou S."/>
            <person name="Cros-Aarteil S."/>
            <person name="Calhoun S."/>
            <person name="Haridas S."/>
            <person name="Kuo A."/>
            <person name="Mondo S."/>
            <person name="Pangilinan J."/>
            <person name="Riley R."/>
            <person name="LaButti K."/>
            <person name="Andreopoulos B."/>
            <person name="Lipzen A."/>
            <person name="Chen C."/>
            <person name="Yan M."/>
            <person name="Daum C."/>
            <person name="Ng V."/>
            <person name="Clum A."/>
            <person name="Steindorff A."/>
            <person name="Ohm R.A."/>
            <person name="Martin F."/>
            <person name="Silar P."/>
            <person name="Natvig D.O."/>
            <person name="Lalanne C."/>
            <person name="Gautier V."/>
            <person name="Ament-Velasquez S.L."/>
            <person name="Kruys A."/>
            <person name="Hutchinson M.I."/>
            <person name="Powell A.J."/>
            <person name="Barry K."/>
            <person name="Miller A.N."/>
            <person name="Grigoriev I.V."/>
            <person name="Debuchy R."/>
            <person name="Gladieux P."/>
            <person name="Hiltunen Thoren M."/>
            <person name="Johannesson H."/>
        </authorList>
    </citation>
    <scope>NUCLEOTIDE SEQUENCE</scope>
    <source>
        <strain evidence="4">CBS 508.74</strain>
    </source>
</reference>
<evidence type="ECO:0000256" key="2">
    <source>
        <dbReference type="SAM" id="MobiDB-lite"/>
    </source>
</evidence>
<feature type="domain" description="Serine hydrolase" evidence="3">
    <location>
        <begin position="1"/>
        <end position="127"/>
    </location>
</feature>
<evidence type="ECO:0000259" key="3">
    <source>
        <dbReference type="Pfam" id="PF03959"/>
    </source>
</evidence>
<dbReference type="GO" id="GO:0019748">
    <property type="term" value="P:secondary metabolic process"/>
    <property type="evidence" value="ECO:0007669"/>
    <property type="project" value="TreeGrafter"/>
</dbReference>
<keyword evidence="1" id="KW-0378">Hydrolase</keyword>
<dbReference type="GeneID" id="89940034"/>
<dbReference type="InterPro" id="IPR050593">
    <property type="entry name" value="LovG"/>
</dbReference>
<dbReference type="Gene3D" id="3.40.50.1820">
    <property type="entry name" value="alpha/beta hydrolase"/>
    <property type="match status" value="1"/>
</dbReference>
<reference evidence="4" key="2">
    <citation type="submission" date="2023-05" db="EMBL/GenBank/DDBJ databases">
        <authorList>
            <consortium name="Lawrence Berkeley National Laboratory"/>
            <person name="Steindorff A."/>
            <person name="Hensen N."/>
            <person name="Bonometti L."/>
            <person name="Westerberg I."/>
            <person name="Brannstrom I.O."/>
            <person name="Guillou S."/>
            <person name="Cros-Aarteil S."/>
            <person name="Calhoun S."/>
            <person name="Haridas S."/>
            <person name="Kuo A."/>
            <person name="Mondo S."/>
            <person name="Pangilinan J."/>
            <person name="Riley R."/>
            <person name="Labutti K."/>
            <person name="Andreopoulos B."/>
            <person name="Lipzen A."/>
            <person name="Chen C."/>
            <person name="Yanf M."/>
            <person name="Daum C."/>
            <person name="Ng V."/>
            <person name="Clum A."/>
            <person name="Ohm R."/>
            <person name="Martin F."/>
            <person name="Silar P."/>
            <person name="Natvig D."/>
            <person name="Lalanne C."/>
            <person name="Gautier V."/>
            <person name="Ament-Velasquez S.L."/>
            <person name="Kruys A."/>
            <person name="Hutchinson M.I."/>
            <person name="Powell A.J."/>
            <person name="Barry K."/>
            <person name="Miller A.N."/>
            <person name="Grigoriev I.V."/>
            <person name="Debuchy R."/>
            <person name="Gladieux P."/>
            <person name="Thoren M.H."/>
            <person name="Johannesson H."/>
        </authorList>
    </citation>
    <scope>NUCLEOTIDE SEQUENCE</scope>
    <source>
        <strain evidence="4">CBS 508.74</strain>
    </source>
</reference>